<dbReference type="Proteomes" id="UP000503018">
    <property type="component" value="Chromosome"/>
</dbReference>
<proteinExistence type="predicted"/>
<evidence type="ECO:0000313" key="2">
    <source>
        <dbReference type="Proteomes" id="UP000503018"/>
    </source>
</evidence>
<protein>
    <submittedName>
        <fullName evidence="1">Uncharacterized protein</fullName>
    </submittedName>
</protein>
<dbReference type="RefSeq" id="WP_169944287.1">
    <property type="nucleotide sequence ID" value="NZ_CP053015.1"/>
</dbReference>
<keyword evidence="2" id="KW-1185">Reference proteome</keyword>
<dbReference type="EMBL" id="CP053015">
    <property type="protein sequence ID" value="QJQ31814.1"/>
    <property type="molecule type" value="Genomic_DNA"/>
</dbReference>
<dbReference type="KEGG" id="slan:GV829_04595"/>
<name>A0A6M4ARX6_9SPHN</name>
<dbReference type="AlphaFoldDB" id="A0A6M4ARX6"/>
<sequence>MSGTGGVEKFSGDAMRELRDEFEAVQAASAGEQVALPIDLTESDAHHALPDASEIVAIQMELGCDVGEAVREHRRRGRGGRPKGAKNRRTEEFSRYILQFGPHPGVTLARIQGRPTEVLAKELGCSMEAAMGMQIRAAAELLPYVEGKKPVEVNMHHGGHMSLVLEQGGAMDGGLIEGAAIEPMLAFAPMPDDGVEMAEKRGFDEAEEGHSE</sequence>
<accession>A0A6M4ARX6</accession>
<reference evidence="1 2" key="1">
    <citation type="submission" date="2020-01" db="EMBL/GenBank/DDBJ databases">
        <title>Sphingomonas sp. strain CSW-10.</title>
        <authorList>
            <person name="Chen W.-M."/>
        </authorList>
    </citation>
    <scope>NUCLEOTIDE SEQUENCE [LARGE SCALE GENOMIC DNA]</scope>
    <source>
        <strain evidence="1 2">CSW-10</strain>
    </source>
</reference>
<evidence type="ECO:0000313" key="1">
    <source>
        <dbReference type="EMBL" id="QJQ31814.1"/>
    </source>
</evidence>
<gene>
    <name evidence="1" type="ORF">GV829_04595</name>
</gene>
<organism evidence="1 2">
    <name type="scientific">Sphingomonas lacunae</name>
    <dbReference type="NCBI Taxonomy" id="2698828"/>
    <lineage>
        <taxon>Bacteria</taxon>
        <taxon>Pseudomonadati</taxon>
        <taxon>Pseudomonadota</taxon>
        <taxon>Alphaproteobacteria</taxon>
        <taxon>Sphingomonadales</taxon>
        <taxon>Sphingomonadaceae</taxon>
        <taxon>Sphingomonas</taxon>
    </lineage>
</organism>